<name>A0ACB8RNI2_9AGAM</name>
<keyword evidence="2" id="KW-1185">Reference proteome</keyword>
<dbReference type="Proteomes" id="UP000814033">
    <property type="component" value="Unassembled WGS sequence"/>
</dbReference>
<gene>
    <name evidence="1" type="ORF">FA95DRAFT_1607575</name>
</gene>
<dbReference type="EMBL" id="MU275947">
    <property type="protein sequence ID" value="KAI0045605.1"/>
    <property type="molecule type" value="Genomic_DNA"/>
</dbReference>
<sequence>MSAVIIDDTLSHTPHPTPSPTTPSDKGANPLSVHGSLQSSLETAAAVNAPTAGQKDKPLSTADALKQLELRFAKAKIQVDEYYDKVQADCRSIEAELAQQDLEFEEMIKIQQEENQRHDAKMKVAFRELEEEMKQLDGVIDQQEDEIRLLRSGMQQTRREIEQASASFIRFELLC</sequence>
<proteinExistence type="predicted"/>
<accession>A0ACB8RNI2</accession>
<reference evidence="1" key="1">
    <citation type="submission" date="2021-02" db="EMBL/GenBank/DDBJ databases">
        <authorList>
            <consortium name="DOE Joint Genome Institute"/>
            <person name="Ahrendt S."/>
            <person name="Looney B.P."/>
            <person name="Miyauchi S."/>
            <person name="Morin E."/>
            <person name="Drula E."/>
            <person name="Courty P.E."/>
            <person name="Chicoki N."/>
            <person name="Fauchery L."/>
            <person name="Kohler A."/>
            <person name="Kuo A."/>
            <person name="Labutti K."/>
            <person name="Pangilinan J."/>
            <person name="Lipzen A."/>
            <person name="Riley R."/>
            <person name="Andreopoulos W."/>
            <person name="He G."/>
            <person name="Johnson J."/>
            <person name="Barry K.W."/>
            <person name="Grigoriev I.V."/>
            <person name="Nagy L."/>
            <person name="Hibbett D."/>
            <person name="Henrissat B."/>
            <person name="Matheny P.B."/>
            <person name="Labbe J."/>
            <person name="Martin F."/>
        </authorList>
    </citation>
    <scope>NUCLEOTIDE SEQUENCE</scope>
    <source>
        <strain evidence="1">FP105234-sp</strain>
    </source>
</reference>
<reference evidence="1" key="2">
    <citation type="journal article" date="2022" name="New Phytol.">
        <title>Evolutionary transition to the ectomycorrhizal habit in the genomes of a hyperdiverse lineage of mushroom-forming fungi.</title>
        <authorList>
            <person name="Looney B."/>
            <person name="Miyauchi S."/>
            <person name="Morin E."/>
            <person name="Drula E."/>
            <person name="Courty P.E."/>
            <person name="Kohler A."/>
            <person name="Kuo A."/>
            <person name="LaButti K."/>
            <person name="Pangilinan J."/>
            <person name="Lipzen A."/>
            <person name="Riley R."/>
            <person name="Andreopoulos W."/>
            <person name="He G."/>
            <person name="Johnson J."/>
            <person name="Nolan M."/>
            <person name="Tritt A."/>
            <person name="Barry K.W."/>
            <person name="Grigoriev I.V."/>
            <person name="Nagy L.G."/>
            <person name="Hibbett D."/>
            <person name="Henrissat B."/>
            <person name="Matheny P.B."/>
            <person name="Labbe J."/>
            <person name="Martin F.M."/>
        </authorList>
    </citation>
    <scope>NUCLEOTIDE SEQUENCE</scope>
    <source>
        <strain evidence="1">FP105234-sp</strain>
    </source>
</reference>
<protein>
    <submittedName>
        <fullName evidence="1">Uncharacterized protein</fullName>
    </submittedName>
</protein>
<comment type="caution">
    <text evidence="1">The sequence shown here is derived from an EMBL/GenBank/DDBJ whole genome shotgun (WGS) entry which is preliminary data.</text>
</comment>
<evidence type="ECO:0000313" key="1">
    <source>
        <dbReference type="EMBL" id="KAI0045605.1"/>
    </source>
</evidence>
<organism evidence="1 2">
    <name type="scientific">Auriscalpium vulgare</name>
    <dbReference type="NCBI Taxonomy" id="40419"/>
    <lineage>
        <taxon>Eukaryota</taxon>
        <taxon>Fungi</taxon>
        <taxon>Dikarya</taxon>
        <taxon>Basidiomycota</taxon>
        <taxon>Agaricomycotina</taxon>
        <taxon>Agaricomycetes</taxon>
        <taxon>Russulales</taxon>
        <taxon>Auriscalpiaceae</taxon>
        <taxon>Auriscalpium</taxon>
    </lineage>
</organism>
<evidence type="ECO:0000313" key="2">
    <source>
        <dbReference type="Proteomes" id="UP000814033"/>
    </source>
</evidence>